<evidence type="ECO:0000313" key="1">
    <source>
        <dbReference type="EMBL" id="PTL58535.1"/>
    </source>
</evidence>
<evidence type="ECO:0000313" key="2">
    <source>
        <dbReference type="Proteomes" id="UP000240739"/>
    </source>
</evidence>
<proteinExistence type="predicted"/>
<dbReference type="PANTHER" id="PTHR36974:SF1">
    <property type="entry name" value="DOXX FAMILY MEMBRANE PROTEIN"/>
    <property type="match status" value="1"/>
</dbReference>
<gene>
    <name evidence="1" type="ORF">C7Y72_02115</name>
</gene>
<dbReference type="Proteomes" id="UP000240739">
    <property type="component" value="Unassembled WGS sequence"/>
</dbReference>
<dbReference type="AlphaFoldDB" id="A0A2T4UH59"/>
<dbReference type="EMBL" id="PYYB01000001">
    <property type="protein sequence ID" value="PTL58535.1"/>
    <property type="molecule type" value="Genomic_DNA"/>
</dbReference>
<sequence length="126" mass="13479">MSLRDRAPDALAGVMGVVGSLHFVIPGTMAETIPSQLPYRRELVLVSGVVEVGTAIALRRRVPGAGRFAALTLLAIWPANIQMALDAGSGKHPGPADDKRLMWARVPLQLPLIWAALQADRPGARR</sequence>
<dbReference type="RefSeq" id="WP_107566973.1">
    <property type="nucleotide sequence ID" value="NZ_PYYB01000001.1"/>
</dbReference>
<reference evidence="1 2" key="1">
    <citation type="submission" date="2018-03" db="EMBL/GenBank/DDBJ databases">
        <title>Aquarubrobacter algicola gen. nov., sp. nov., a novel actinobacterium isolated from shallow eutrophic lake during the end of cyanobacterial harmful algal blooms.</title>
        <authorList>
            <person name="Chun S.J."/>
        </authorList>
    </citation>
    <scope>NUCLEOTIDE SEQUENCE [LARGE SCALE GENOMIC DNA]</scope>
    <source>
        <strain evidence="1 2">Seoho-28</strain>
    </source>
</reference>
<dbReference type="PANTHER" id="PTHR36974">
    <property type="entry name" value="MEMBRANE PROTEIN-RELATED"/>
    <property type="match status" value="1"/>
</dbReference>
<dbReference type="OrthoDB" id="3267646at2"/>
<comment type="caution">
    <text evidence="1">The sequence shown here is derived from an EMBL/GenBank/DDBJ whole genome shotgun (WGS) entry which is preliminary data.</text>
</comment>
<accession>A0A2T4UH59</accession>
<keyword evidence="2" id="KW-1185">Reference proteome</keyword>
<name>A0A2T4UH59_9ACTN</name>
<organism evidence="1 2">
    <name type="scientific">Paraconexibacter algicola</name>
    <dbReference type="NCBI Taxonomy" id="2133960"/>
    <lineage>
        <taxon>Bacteria</taxon>
        <taxon>Bacillati</taxon>
        <taxon>Actinomycetota</taxon>
        <taxon>Thermoleophilia</taxon>
        <taxon>Solirubrobacterales</taxon>
        <taxon>Paraconexibacteraceae</taxon>
        <taxon>Paraconexibacter</taxon>
    </lineage>
</organism>
<protein>
    <submittedName>
        <fullName evidence="1">DoxX family protein</fullName>
    </submittedName>
</protein>